<dbReference type="PROSITE" id="PS50231">
    <property type="entry name" value="RICIN_B_LECTIN"/>
    <property type="match status" value="1"/>
</dbReference>
<dbReference type="Pfam" id="PF04616">
    <property type="entry name" value="Glyco_hydro_43"/>
    <property type="match status" value="1"/>
</dbReference>
<protein>
    <submittedName>
        <fullName evidence="10">Glycoside hydrolase</fullName>
    </submittedName>
</protein>
<dbReference type="SUPFAM" id="SSF50370">
    <property type="entry name" value="Ricin B-like lectins"/>
    <property type="match status" value="1"/>
</dbReference>
<evidence type="ECO:0000256" key="7">
    <source>
        <dbReference type="RuleBase" id="RU361187"/>
    </source>
</evidence>
<evidence type="ECO:0000313" key="11">
    <source>
        <dbReference type="Proteomes" id="UP000763088"/>
    </source>
</evidence>
<evidence type="ECO:0000256" key="2">
    <source>
        <dbReference type="ARBA" id="ARBA00009865"/>
    </source>
</evidence>
<dbReference type="Proteomes" id="UP000763088">
    <property type="component" value="Unassembled WGS sequence"/>
</dbReference>
<dbReference type="PANTHER" id="PTHR43301:SF3">
    <property type="entry name" value="ARABINAN ENDO-1,5-ALPHA-L-ARABINOSIDASE A-RELATED"/>
    <property type="match status" value="1"/>
</dbReference>
<dbReference type="EMBL" id="SUYD01000003">
    <property type="protein sequence ID" value="MBE6265449.1"/>
    <property type="molecule type" value="Genomic_DNA"/>
</dbReference>
<dbReference type="GO" id="GO:0004553">
    <property type="term" value="F:hydrolase activity, hydrolyzing O-glycosyl compounds"/>
    <property type="evidence" value="ECO:0007669"/>
    <property type="project" value="InterPro"/>
</dbReference>
<dbReference type="AlphaFoldDB" id="A0A928BRK7"/>
<feature type="active site" description="Proton acceptor" evidence="5">
    <location>
        <position position="31"/>
    </location>
</feature>
<evidence type="ECO:0000259" key="9">
    <source>
        <dbReference type="Pfam" id="PF14200"/>
    </source>
</evidence>
<evidence type="ECO:0000256" key="5">
    <source>
        <dbReference type="PIRSR" id="PIRSR606710-1"/>
    </source>
</evidence>
<feature type="domain" description="Ricin B lectin" evidence="9">
    <location>
        <begin position="377"/>
        <end position="446"/>
    </location>
</feature>
<feature type="site" description="Important for catalytic activity, responsible for pKa modulation of the active site Glu and correct orientation of both the proton donor and substrate" evidence="6">
    <location>
        <position position="137"/>
    </location>
</feature>
<feature type="chain" id="PRO_5036973584" evidence="8">
    <location>
        <begin position="23"/>
        <end position="486"/>
    </location>
</feature>
<evidence type="ECO:0000256" key="3">
    <source>
        <dbReference type="ARBA" id="ARBA00022801"/>
    </source>
</evidence>
<organism evidence="10 11">
    <name type="scientific">Xylanibacter ruminicola</name>
    <name type="common">Prevotella ruminicola</name>
    <dbReference type="NCBI Taxonomy" id="839"/>
    <lineage>
        <taxon>Bacteria</taxon>
        <taxon>Pseudomonadati</taxon>
        <taxon>Bacteroidota</taxon>
        <taxon>Bacteroidia</taxon>
        <taxon>Bacteroidales</taxon>
        <taxon>Prevotellaceae</taxon>
        <taxon>Xylanibacter</taxon>
    </lineage>
</organism>
<keyword evidence="8" id="KW-0732">Signal</keyword>
<evidence type="ECO:0000256" key="6">
    <source>
        <dbReference type="PIRSR" id="PIRSR606710-2"/>
    </source>
</evidence>
<dbReference type="PANTHER" id="PTHR43301">
    <property type="entry name" value="ARABINAN ENDO-1,5-ALPHA-L-ARABINOSIDASE"/>
    <property type="match status" value="1"/>
</dbReference>
<keyword evidence="4 7" id="KW-0326">Glycosidase</keyword>
<evidence type="ECO:0000313" key="10">
    <source>
        <dbReference type="EMBL" id="MBE6265449.1"/>
    </source>
</evidence>
<comment type="pathway">
    <text evidence="1">Glycan metabolism; L-arabinan degradation.</text>
</comment>
<dbReference type="SUPFAM" id="SSF75005">
    <property type="entry name" value="Arabinanase/levansucrase/invertase"/>
    <property type="match status" value="1"/>
</dbReference>
<evidence type="ECO:0000256" key="4">
    <source>
        <dbReference type="ARBA" id="ARBA00023295"/>
    </source>
</evidence>
<dbReference type="CDD" id="cd00161">
    <property type="entry name" value="beta-trefoil_Ricin-like"/>
    <property type="match status" value="1"/>
</dbReference>
<feature type="active site" description="Proton donor" evidence="5">
    <location>
        <position position="186"/>
    </location>
</feature>
<dbReference type="InterPro" id="IPR035992">
    <property type="entry name" value="Ricin_B-like_lectins"/>
</dbReference>
<dbReference type="Gene3D" id="2.115.10.20">
    <property type="entry name" value="Glycosyl hydrolase domain, family 43"/>
    <property type="match status" value="1"/>
</dbReference>
<dbReference type="InterPro" id="IPR023296">
    <property type="entry name" value="Glyco_hydro_beta-prop_sf"/>
</dbReference>
<dbReference type="InterPro" id="IPR000772">
    <property type="entry name" value="Ricin_B_lectin"/>
</dbReference>
<dbReference type="GO" id="GO:0005975">
    <property type="term" value="P:carbohydrate metabolic process"/>
    <property type="evidence" value="ECO:0007669"/>
    <property type="project" value="InterPro"/>
</dbReference>
<evidence type="ECO:0000256" key="8">
    <source>
        <dbReference type="SAM" id="SignalP"/>
    </source>
</evidence>
<reference evidence="10" key="1">
    <citation type="submission" date="2019-04" db="EMBL/GenBank/DDBJ databases">
        <title>Evolution of Biomass-Degrading Anaerobic Consortia Revealed by Metagenomics.</title>
        <authorList>
            <person name="Peng X."/>
        </authorList>
    </citation>
    <scope>NUCLEOTIDE SEQUENCE</scope>
    <source>
        <strain evidence="10">SIG141</strain>
    </source>
</reference>
<feature type="signal peptide" evidence="8">
    <location>
        <begin position="1"/>
        <end position="22"/>
    </location>
</feature>
<name>A0A928BRK7_XYLRU</name>
<gene>
    <name evidence="10" type="ORF">E7102_03105</name>
</gene>
<sequence>MKRIFLIISLFNFYIAMTPVMAQIGAPYIHDPSTIAECDGKYYTFGTGGGGIISDDGWSWHSGAERPGGGAAPDVLKIGDRYLCIYGATGGGLGGGHAGRILTMWNKTLDPKSPDFKWSEAVEVCASDGMEDQDAIDPGLLLDPTTGRLWVSYGTYFGTIRLIELDPQTGFRKKGNKEKDIAIDCEASDLMYRDGWYYLLGTHGTCCDGVNSTYNIVVGRSRSVEGPYIDNVGRDMYHGGGKMVIAAEQRACGAGHFGRYIIDEGVEVMSFHWEADFEQSGRSVLAVRPIVWKNGWPVAGDNFKGGNFAIESERRGYALELTVDFVRMQQERQGWFNRNQMQQPAKPIANQTLAEVINTWPKGDIPARIGDYMYRPHQRWTITPVDSAGGYLSNPYFKITIEGTERALAATADKEVTTVPTYTGADEQLWRIEQLTDGTYRIMPKAIPGQNGINKEFCLYSAGDSTPTLAKYDFNSDNSKWNFKKH</sequence>
<dbReference type="InterPro" id="IPR006710">
    <property type="entry name" value="Glyco_hydro_43"/>
</dbReference>
<dbReference type="InterPro" id="IPR050727">
    <property type="entry name" value="GH43_arabinanases"/>
</dbReference>
<comment type="caution">
    <text evidence="10">The sequence shown here is derived from an EMBL/GenBank/DDBJ whole genome shotgun (WGS) entry which is preliminary data.</text>
</comment>
<evidence type="ECO:0000256" key="1">
    <source>
        <dbReference type="ARBA" id="ARBA00004834"/>
    </source>
</evidence>
<proteinExistence type="inferred from homology"/>
<dbReference type="Pfam" id="PF14200">
    <property type="entry name" value="RicinB_lectin_2"/>
    <property type="match status" value="1"/>
</dbReference>
<keyword evidence="3 7" id="KW-0378">Hydrolase</keyword>
<comment type="similarity">
    <text evidence="2 7">Belongs to the glycosyl hydrolase 43 family.</text>
</comment>
<accession>A0A928BRK7</accession>
<dbReference type="Gene3D" id="2.80.10.50">
    <property type="match status" value="1"/>
</dbReference>
<dbReference type="CDD" id="cd08998">
    <property type="entry name" value="GH43_Arb43a-like"/>
    <property type="match status" value="1"/>
</dbReference>